<dbReference type="Proteomes" id="UP001148662">
    <property type="component" value="Unassembled WGS sequence"/>
</dbReference>
<keyword evidence="2" id="KW-1185">Reference proteome</keyword>
<dbReference type="EMBL" id="JANHOG010000667">
    <property type="protein sequence ID" value="KAJ3552377.1"/>
    <property type="molecule type" value="Genomic_DNA"/>
</dbReference>
<proteinExistence type="predicted"/>
<reference evidence="1" key="1">
    <citation type="submission" date="2022-07" db="EMBL/GenBank/DDBJ databases">
        <title>Genome Sequence of Phlebia brevispora.</title>
        <authorList>
            <person name="Buettner E."/>
        </authorList>
    </citation>
    <scope>NUCLEOTIDE SEQUENCE</scope>
    <source>
        <strain evidence="1">MPL23</strain>
    </source>
</reference>
<gene>
    <name evidence="1" type="ORF">NM688_g4181</name>
</gene>
<evidence type="ECO:0000313" key="1">
    <source>
        <dbReference type="EMBL" id="KAJ3552377.1"/>
    </source>
</evidence>
<comment type="caution">
    <text evidence="1">The sequence shown here is derived from an EMBL/GenBank/DDBJ whole genome shotgun (WGS) entry which is preliminary data.</text>
</comment>
<sequence length="319" mass="33378">MLLHSVLIALTVHWFICTVRGQTTEAVCRSTYSWMSNSLDQSPCLVAAYAQGACTTNGNWDVPAITDSTFTYAGPYVDQATLCTCSSVSFNLLSACASTKLIRYFTQMGPLDYKLFDKLDIEWTISLANSTRDCHSYMGISSSSEDVASSDLPDSTAPAPSTILPSSTSASIPSSALSSLTTPETSSTSTPFTSASSTPAPTTSGPQSSPSSESTLPPSPSSSLTSHSSHIGAIVGGAVGGAAGALLIIAGMFIVLRGQRARSSSEVPPQEATFREAFVVQPEASPTLTLPVSEPPMTPMKLYNPDDPSTFPPNIPELP</sequence>
<evidence type="ECO:0000313" key="2">
    <source>
        <dbReference type="Proteomes" id="UP001148662"/>
    </source>
</evidence>
<accession>A0ACC1T3T2</accession>
<name>A0ACC1T3T2_9APHY</name>
<organism evidence="1 2">
    <name type="scientific">Phlebia brevispora</name>
    <dbReference type="NCBI Taxonomy" id="194682"/>
    <lineage>
        <taxon>Eukaryota</taxon>
        <taxon>Fungi</taxon>
        <taxon>Dikarya</taxon>
        <taxon>Basidiomycota</taxon>
        <taxon>Agaricomycotina</taxon>
        <taxon>Agaricomycetes</taxon>
        <taxon>Polyporales</taxon>
        <taxon>Meruliaceae</taxon>
        <taxon>Phlebia</taxon>
    </lineage>
</organism>
<protein>
    <submittedName>
        <fullName evidence="1">Uncharacterized protein</fullName>
    </submittedName>
</protein>